<dbReference type="AlphaFoldDB" id="A0ABD3A835"/>
<proteinExistence type="predicted"/>
<dbReference type="EMBL" id="JBJUIK010000005">
    <property type="protein sequence ID" value="KAL3527713.1"/>
    <property type="molecule type" value="Genomic_DNA"/>
</dbReference>
<accession>A0ABD3A835</accession>
<protein>
    <recommendedName>
        <fullName evidence="3">Ycf15</fullName>
    </recommendedName>
</protein>
<evidence type="ECO:0000313" key="2">
    <source>
        <dbReference type="Proteomes" id="UP001630127"/>
    </source>
</evidence>
<reference evidence="1 2" key="1">
    <citation type="submission" date="2024-11" db="EMBL/GenBank/DDBJ databases">
        <title>A near-complete genome assembly of Cinchona calisaya.</title>
        <authorList>
            <person name="Lian D.C."/>
            <person name="Zhao X.W."/>
            <person name="Wei L."/>
        </authorList>
    </citation>
    <scope>NUCLEOTIDE SEQUENCE [LARGE SCALE GENOMIC DNA]</scope>
    <source>
        <tissue evidence="1">Nenye</tissue>
    </source>
</reference>
<evidence type="ECO:0000313" key="1">
    <source>
        <dbReference type="EMBL" id="KAL3527713.1"/>
    </source>
</evidence>
<keyword evidence="2" id="KW-1185">Reference proteome</keyword>
<gene>
    <name evidence="1" type="ORF">ACH5RR_012369</name>
</gene>
<comment type="caution">
    <text evidence="1">The sequence shown here is derived from an EMBL/GenBank/DDBJ whole genome shotgun (WGS) entry which is preliminary data.</text>
</comment>
<name>A0ABD3A835_9GENT</name>
<organism evidence="1 2">
    <name type="scientific">Cinchona calisaya</name>
    <dbReference type="NCBI Taxonomy" id="153742"/>
    <lineage>
        <taxon>Eukaryota</taxon>
        <taxon>Viridiplantae</taxon>
        <taxon>Streptophyta</taxon>
        <taxon>Embryophyta</taxon>
        <taxon>Tracheophyta</taxon>
        <taxon>Spermatophyta</taxon>
        <taxon>Magnoliopsida</taxon>
        <taxon>eudicotyledons</taxon>
        <taxon>Gunneridae</taxon>
        <taxon>Pentapetalae</taxon>
        <taxon>asterids</taxon>
        <taxon>lamiids</taxon>
        <taxon>Gentianales</taxon>
        <taxon>Rubiaceae</taxon>
        <taxon>Cinchonoideae</taxon>
        <taxon>Cinchoneae</taxon>
        <taxon>Cinchona</taxon>
    </lineage>
</organism>
<sequence>MNPISWVQWAVLFDQRISKIERGPHSSLFFISFSVQTIMCSGHAAATPRLRRSTKMHIFYNASFRRMGWQGGPLSQSKKRKELENPIQMMNGPCYWYRRSLS</sequence>
<evidence type="ECO:0008006" key="3">
    <source>
        <dbReference type="Google" id="ProtNLM"/>
    </source>
</evidence>
<dbReference type="Proteomes" id="UP001630127">
    <property type="component" value="Unassembled WGS sequence"/>
</dbReference>